<protein>
    <recommendedName>
        <fullName evidence="3">50S ribosomal protein L29</fullName>
    </recommendedName>
</protein>
<evidence type="ECO:0000313" key="1">
    <source>
        <dbReference type="EMBL" id="OBX10452.1"/>
    </source>
</evidence>
<sequence length="60" mass="7092">MEIQSHADKQLLKRELNLRLTEYQRSLSQIGLTSQQYDVLRGRIAEINDLIECFQLNQTE</sequence>
<dbReference type="RefSeq" id="WP_066111381.1">
    <property type="nucleotide sequence ID" value="NZ_JTJT01000007.1"/>
</dbReference>
<proteinExistence type="predicted"/>
<organism evidence="1 2">
    <name type="scientific">Gallibacterium salpingitidis</name>
    <dbReference type="NCBI Taxonomy" id="505341"/>
    <lineage>
        <taxon>Bacteria</taxon>
        <taxon>Pseudomonadati</taxon>
        <taxon>Pseudomonadota</taxon>
        <taxon>Gammaproteobacteria</taxon>
        <taxon>Pasteurellales</taxon>
        <taxon>Pasteurellaceae</taxon>
        <taxon>Gallibacterium</taxon>
    </lineage>
</organism>
<dbReference type="Proteomes" id="UP000092527">
    <property type="component" value="Unassembled WGS sequence"/>
</dbReference>
<reference evidence="1 2" key="1">
    <citation type="submission" date="2014-11" db="EMBL/GenBank/DDBJ databases">
        <title>Pan-genome of Gallibacterium spp.</title>
        <authorList>
            <person name="Kudirkiene E."/>
            <person name="Bojesen A.M."/>
        </authorList>
    </citation>
    <scope>NUCLEOTIDE SEQUENCE [LARGE SCALE GENOMIC DNA]</scope>
    <source>
        <strain evidence="1 2">18469/18</strain>
    </source>
</reference>
<evidence type="ECO:0000313" key="2">
    <source>
        <dbReference type="Proteomes" id="UP000092527"/>
    </source>
</evidence>
<evidence type="ECO:0008006" key="3">
    <source>
        <dbReference type="Google" id="ProtNLM"/>
    </source>
</evidence>
<accession>A0AB36E2Q8</accession>
<dbReference type="EMBL" id="JTJU01000028">
    <property type="protein sequence ID" value="OBX10452.1"/>
    <property type="molecule type" value="Genomic_DNA"/>
</dbReference>
<name>A0AB36E2Q8_9PAST</name>
<dbReference type="AlphaFoldDB" id="A0AB36E2Q8"/>
<comment type="caution">
    <text evidence="1">The sequence shown here is derived from an EMBL/GenBank/DDBJ whole genome shotgun (WGS) entry which is preliminary data.</text>
</comment>
<gene>
    <name evidence="1" type="ORF">QV09_05835</name>
</gene>